<keyword evidence="3" id="KW-1185">Reference proteome</keyword>
<evidence type="ECO:0000259" key="1">
    <source>
        <dbReference type="Pfam" id="PF05168"/>
    </source>
</evidence>
<sequence>MKFDWYSYLALAEHLLNEVNTSFVQSNNPSDCVDSNSINEAKLRCASSRAYYSAFCLARSYLRDVAGYYQLEEWQEYKTRPHEFIISTFRDNKNRDYNRIGVFLERLRKIRNQADYQDSVSFQVLSSEAKYAVNIAKQIIEHLRKLEQK</sequence>
<proteinExistence type="predicted"/>
<dbReference type="EMBL" id="JACXAE010000133">
    <property type="protein sequence ID" value="MBD2778711.1"/>
    <property type="molecule type" value="Genomic_DNA"/>
</dbReference>
<comment type="caution">
    <text evidence="2">The sequence shown here is derived from an EMBL/GenBank/DDBJ whole genome shotgun (WGS) entry which is preliminary data.</text>
</comment>
<reference evidence="2" key="1">
    <citation type="submission" date="2020-09" db="EMBL/GenBank/DDBJ databases">
        <title>Iningainema tapete sp. nov. (Scytonemataceae, Cyanobacteria) from greenhouses in central Florida (USA) produces two types of nodularin with biosynthetic potential for microcystin-LR and anabaenopeptins.</title>
        <authorList>
            <person name="Berthold D.E."/>
            <person name="Lefler F.W."/>
            <person name="Huang I.-S."/>
            <person name="Abdulla H."/>
            <person name="Zimba P.V."/>
            <person name="Laughinghouse H.D. IV."/>
        </authorList>
    </citation>
    <scope>NUCLEOTIDE SEQUENCE</scope>
    <source>
        <strain evidence="2">BLCCT55</strain>
    </source>
</reference>
<dbReference type="AlphaFoldDB" id="A0A8J7CBT8"/>
<accession>A0A8J7CBT8</accession>
<dbReference type="InterPro" id="IPR007842">
    <property type="entry name" value="HEPN_dom"/>
</dbReference>
<gene>
    <name evidence="2" type="ORF">ICL16_43370</name>
</gene>
<dbReference type="Gene3D" id="1.20.120.330">
    <property type="entry name" value="Nucleotidyltransferases domain 2"/>
    <property type="match status" value="1"/>
</dbReference>
<organism evidence="2 3">
    <name type="scientific">Iningainema tapete BLCC-T55</name>
    <dbReference type="NCBI Taxonomy" id="2748662"/>
    <lineage>
        <taxon>Bacteria</taxon>
        <taxon>Bacillati</taxon>
        <taxon>Cyanobacteriota</taxon>
        <taxon>Cyanophyceae</taxon>
        <taxon>Nostocales</taxon>
        <taxon>Scytonemataceae</taxon>
        <taxon>Iningainema tapete</taxon>
    </lineage>
</organism>
<evidence type="ECO:0000313" key="2">
    <source>
        <dbReference type="EMBL" id="MBD2778711.1"/>
    </source>
</evidence>
<dbReference type="Pfam" id="PF05168">
    <property type="entry name" value="HEPN"/>
    <property type="match status" value="1"/>
</dbReference>
<name>A0A8J7CBT8_9CYAN</name>
<protein>
    <submittedName>
        <fullName evidence="2">HEPN domain-containing protein</fullName>
    </submittedName>
</protein>
<dbReference type="RefSeq" id="WP_190838733.1">
    <property type="nucleotide sequence ID" value="NZ_CAWPPI010000133.1"/>
</dbReference>
<dbReference type="Proteomes" id="UP000629098">
    <property type="component" value="Unassembled WGS sequence"/>
</dbReference>
<feature type="domain" description="HEPN" evidence="1">
    <location>
        <begin position="37"/>
        <end position="145"/>
    </location>
</feature>
<evidence type="ECO:0000313" key="3">
    <source>
        <dbReference type="Proteomes" id="UP000629098"/>
    </source>
</evidence>